<keyword evidence="2" id="KW-0540">Nuclease</keyword>
<evidence type="ECO:0000313" key="2">
    <source>
        <dbReference type="EMBL" id="SDU16752.1"/>
    </source>
</evidence>
<dbReference type="OrthoDB" id="3812876at2"/>
<dbReference type="RefSeq" id="WP_052762078.1">
    <property type="nucleotide sequence ID" value="NZ_KQ061219.1"/>
</dbReference>
<organism evidence="2 3">
    <name type="scientific">Jiangella alkaliphila</name>
    <dbReference type="NCBI Taxonomy" id="419479"/>
    <lineage>
        <taxon>Bacteria</taxon>
        <taxon>Bacillati</taxon>
        <taxon>Actinomycetota</taxon>
        <taxon>Actinomycetes</taxon>
        <taxon>Jiangellales</taxon>
        <taxon>Jiangellaceae</taxon>
        <taxon>Jiangella</taxon>
    </lineage>
</organism>
<accession>A0A1H2GBA9</accession>
<keyword evidence="2" id="KW-0378">Hydrolase</keyword>
<name>A0A1H2GBA9_9ACTN</name>
<dbReference type="EMBL" id="LT629791">
    <property type="protein sequence ID" value="SDU16752.1"/>
    <property type="molecule type" value="Genomic_DNA"/>
</dbReference>
<evidence type="ECO:0000259" key="1">
    <source>
        <dbReference type="Pfam" id="PF13930"/>
    </source>
</evidence>
<evidence type="ECO:0000313" key="3">
    <source>
        <dbReference type="Proteomes" id="UP000182977"/>
    </source>
</evidence>
<reference evidence="3" key="1">
    <citation type="submission" date="2016-10" db="EMBL/GenBank/DDBJ databases">
        <authorList>
            <person name="Varghese N."/>
            <person name="Submissions S."/>
        </authorList>
    </citation>
    <scope>NUCLEOTIDE SEQUENCE [LARGE SCALE GENOMIC DNA]</scope>
    <source>
        <strain evidence="3">DSM 45079</strain>
    </source>
</reference>
<gene>
    <name evidence="2" type="ORF">SAMN04488563_0397</name>
</gene>
<dbReference type="AlphaFoldDB" id="A0A1H2GBA9"/>
<sequence>MPDELPVIKVSTDAPMRHPALGNPPPIAIIEIDGAVRYTTDSLGRVIRAQTVLIEVTPDQPRDKSAQASLKDKVPGDHAGHIIARILGGLGQRLNLVPNLPAWHPARQSS</sequence>
<dbReference type="GO" id="GO:0004519">
    <property type="term" value="F:endonuclease activity"/>
    <property type="evidence" value="ECO:0007669"/>
    <property type="project" value="UniProtKB-KW"/>
</dbReference>
<dbReference type="Pfam" id="PF13930">
    <property type="entry name" value="Endonuclea_NS_2"/>
    <property type="match status" value="1"/>
</dbReference>
<keyword evidence="2" id="KW-0255">Endonuclease</keyword>
<proteinExistence type="predicted"/>
<keyword evidence="3" id="KW-1185">Reference proteome</keyword>
<dbReference type="Proteomes" id="UP000182977">
    <property type="component" value="Chromosome I"/>
</dbReference>
<protein>
    <submittedName>
        <fullName evidence="2">DNA/RNA non-specific endonuclease</fullName>
    </submittedName>
</protein>
<feature type="domain" description="Type VII secretion system protein EssD-like" evidence="1">
    <location>
        <begin position="32"/>
        <end position="99"/>
    </location>
</feature>
<dbReference type="InterPro" id="IPR044927">
    <property type="entry name" value="Endonuclea_NS_2"/>
</dbReference>